<dbReference type="AlphaFoldDB" id="A0A820M0V2"/>
<name>A0A820M0V2_9BILA</name>
<protein>
    <recommendedName>
        <fullName evidence="6">Kinesin motor domain-containing protein</fullName>
    </recommendedName>
</protein>
<evidence type="ECO:0000256" key="4">
    <source>
        <dbReference type="ARBA" id="ARBA00023212"/>
    </source>
</evidence>
<feature type="non-terminal residue" evidence="7">
    <location>
        <position position="1"/>
    </location>
</feature>
<evidence type="ECO:0000256" key="3">
    <source>
        <dbReference type="ARBA" id="ARBA00022840"/>
    </source>
</evidence>
<dbReference type="InterPro" id="IPR027640">
    <property type="entry name" value="Kinesin-like_fam"/>
</dbReference>
<keyword evidence="3" id="KW-0067">ATP-binding</keyword>
<reference evidence="7" key="1">
    <citation type="submission" date="2021-02" db="EMBL/GenBank/DDBJ databases">
        <authorList>
            <person name="Nowell W R."/>
        </authorList>
    </citation>
    <scope>NUCLEOTIDE SEQUENCE</scope>
</reference>
<comment type="caution">
    <text evidence="5">Lacks conserved residue(s) required for the propagation of feature annotation.</text>
</comment>
<keyword evidence="4" id="KW-0206">Cytoskeleton</keyword>
<evidence type="ECO:0000256" key="2">
    <source>
        <dbReference type="ARBA" id="ARBA00022741"/>
    </source>
</evidence>
<dbReference type="GO" id="GO:0005524">
    <property type="term" value="F:ATP binding"/>
    <property type="evidence" value="ECO:0007669"/>
    <property type="project" value="UniProtKB-KW"/>
</dbReference>
<dbReference type="PROSITE" id="PS50067">
    <property type="entry name" value="KINESIN_MOTOR_2"/>
    <property type="match status" value="1"/>
</dbReference>
<keyword evidence="2" id="KW-0547">Nucleotide-binding</keyword>
<sequence length="127" mass="14507">IPYRDSKITRLLKDSLGGNAKTLMITCVSPCTADLDESLNALKYAHRASQIRNKPIKNVDPNAQRFIEMQSEITYLREELARQRTVISHDGQSLSGRKSSGYNSNDHSRRLIQTAFVCFQQLNELYF</sequence>
<dbReference type="GO" id="GO:0007018">
    <property type="term" value="P:microtubule-based movement"/>
    <property type="evidence" value="ECO:0007669"/>
    <property type="project" value="InterPro"/>
</dbReference>
<gene>
    <name evidence="7" type="ORF">OXD698_LOCUS49602</name>
</gene>
<dbReference type="PANTHER" id="PTHR47969">
    <property type="entry name" value="CHROMOSOME-ASSOCIATED KINESIN KIF4A-RELATED"/>
    <property type="match status" value="1"/>
</dbReference>
<dbReference type="GO" id="GO:0051231">
    <property type="term" value="P:spindle elongation"/>
    <property type="evidence" value="ECO:0007669"/>
    <property type="project" value="TreeGrafter"/>
</dbReference>
<dbReference type="Proteomes" id="UP000663844">
    <property type="component" value="Unassembled WGS sequence"/>
</dbReference>
<evidence type="ECO:0000313" key="7">
    <source>
        <dbReference type="EMBL" id="CAF4366555.1"/>
    </source>
</evidence>
<dbReference type="GO" id="GO:0008017">
    <property type="term" value="F:microtubule binding"/>
    <property type="evidence" value="ECO:0007669"/>
    <property type="project" value="InterPro"/>
</dbReference>
<comment type="similarity">
    <text evidence="5">Belongs to the TRAFAC class myosin-kinesin ATPase superfamily. Kinesin family.</text>
</comment>
<dbReference type="GO" id="GO:0003777">
    <property type="term" value="F:microtubule motor activity"/>
    <property type="evidence" value="ECO:0007669"/>
    <property type="project" value="InterPro"/>
</dbReference>
<evidence type="ECO:0000256" key="5">
    <source>
        <dbReference type="PROSITE-ProRule" id="PRU00283"/>
    </source>
</evidence>
<evidence type="ECO:0000256" key="1">
    <source>
        <dbReference type="ARBA" id="ARBA00004245"/>
    </source>
</evidence>
<dbReference type="Pfam" id="PF00225">
    <property type="entry name" value="Kinesin"/>
    <property type="match status" value="1"/>
</dbReference>
<evidence type="ECO:0000259" key="6">
    <source>
        <dbReference type="PROSITE" id="PS50067"/>
    </source>
</evidence>
<keyword evidence="4" id="KW-0963">Cytoplasm</keyword>
<evidence type="ECO:0000313" key="8">
    <source>
        <dbReference type="Proteomes" id="UP000663844"/>
    </source>
</evidence>
<dbReference type="Gene3D" id="3.40.850.10">
    <property type="entry name" value="Kinesin motor domain"/>
    <property type="match status" value="1"/>
</dbReference>
<dbReference type="GO" id="GO:0005875">
    <property type="term" value="C:microtubule associated complex"/>
    <property type="evidence" value="ECO:0007669"/>
    <property type="project" value="TreeGrafter"/>
</dbReference>
<feature type="domain" description="Kinesin motor" evidence="6">
    <location>
        <begin position="1"/>
        <end position="51"/>
    </location>
</feature>
<dbReference type="SUPFAM" id="SSF52540">
    <property type="entry name" value="P-loop containing nucleoside triphosphate hydrolases"/>
    <property type="match status" value="1"/>
</dbReference>
<comment type="subcellular location">
    <subcellularLocation>
        <location evidence="1">Cytoplasm</location>
        <location evidence="1">Cytoskeleton</location>
    </subcellularLocation>
</comment>
<dbReference type="PANTHER" id="PTHR47969:SF25">
    <property type="entry name" value="KINESIN MOTOR DOMAIN-CONTAINING PROTEIN"/>
    <property type="match status" value="1"/>
</dbReference>
<dbReference type="InterPro" id="IPR036961">
    <property type="entry name" value="Kinesin_motor_dom_sf"/>
</dbReference>
<comment type="caution">
    <text evidence="7">The sequence shown here is derived from an EMBL/GenBank/DDBJ whole genome shotgun (WGS) entry which is preliminary data.</text>
</comment>
<dbReference type="InterPro" id="IPR001752">
    <property type="entry name" value="Kinesin_motor_dom"/>
</dbReference>
<accession>A0A820M0V2</accession>
<dbReference type="EMBL" id="CAJOAZ010022542">
    <property type="protein sequence ID" value="CAF4366555.1"/>
    <property type="molecule type" value="Genomic_DNA"/>
</dbReference>
<dbReference type="GO" id="GO:0007052">
    <property type="term" value="P:mitotic spindle organization"/>
    <property type="evidence" value="ECO:0007669"/>
    <property type="project" value="TreeGrafter"/>
</dbReference>
<organism evidence="7 8">
    <name type="scientific">Adineta steineri</name>
    <dbReference type="NCBI Taxonomy" id="433720"/>
    <lineage>
        <taxon>Eukaryota</taxon>
        <taxon>Metazoa</taxon>
        <taxon>Spiralia</taxon>
        <taxon>Gnathifera</taxon>
        <taxon>Rotifera</taxon>
        <taxon>Eurotatoria</taxon>
        <taxon>Bdelloidea</taxon>
        <taxon>Adinetida</taxon>
        <taxon>Adinetidae</taxon>
        <taxon>Adineta</taxon>
    </lineage>
</organism>
<dbReference type="InterPro" id="IPR027417">
    <property type="entry name" value="P-loop_NTPase"/>
</dbReference>
<proteinExistence type="inferred from homology"/>